<gene>
    <name evidence="11" type="primary">hisS</name>
    <name evidence="14" type="ORF">AWM76_05110</name>
</gene>
<keyword evidence="4 11" id="KW-0963">Cytoplasm</keyword>
<comment type="subunit">
    <text evidence="3 11">Homodimer.</text>
</comment>
<dbReference type="InterPro" id="IPR004516">
    <property type="entry name" value="HisRS/HisZ"/>
</dbReference>
<dbReference type="GO" id="GO:0004821">
    <property type="term" value="F:histidine-tRNA ligase activity"/>
    <property type="evidence" value="ECO:0007669"/>
    <property type="project" value="UniProtKB-UniRule"/>
</dbReference>
<keyword evidence="5 11" id="KW-0436">Ligase</keyword>
<dbReference type="PANTHER" id="PTHR43707">
    <property type="entry name" value="HISTIDYL-TRNA SYNTHETASE"/>
    <property type="match status" value="1"/>
</dbReference>
<dbReference type="FunFam" id="3.30.930.10:FF:000005">
    <property type="entry name" value="Histidine--tRNA ligase"/>
    <property type="match status" value="1"/>
</dbReference>
<feature type="binding site" evidence="12">
    <location>
        <position position="259"/>
    </location>
    <ligand>
        <name>L-histidine</name>
        <dbReference type="ChEBI" id="CHEBI:57595"/>
    </ligand>
</feature>
<dbReference type="HAMAP" id="MF_00127">
    <property type="entry name" value="His_tRNA_synth"/>
    <property type="match status" value="1"/>
</dbReference>
<dbReference type="GO" id="GO:0140096">
    <property type="term" value="F:catalytic activity, acting on a protein"/>
    <property type="evidence" value="ECO:0007669"/>
    <property type="project" value="UniProtKB-ARBA"/>
</dbReference>
<sequence length="431" mass="49083">MVIQRPKGTADILPEDMNLWHFIEETARRILNQYRYFEIRTPMFESYELFSRSVGETTDVVSKEMYDFYDKGNRHIALKPEGTAPIVRAYVENKLYAPEQVKPYKVYYMGPMFRYERPQSGRLRQFHQIGVEVFGEANAAKDVETIALAMDLFKSLNIQHIKLVINSLGDTSSRLAYRQALIDYLTPFTEELSEESKTRLHKNPLRVLDSKDKKDIEIVANAPSILDYLSEESTKRFNEVQSLLTALGIEFEIDPNMVRGLDYYQDTIFEIMSEDKVFGAQTTICGGGNYDGLVQEISDGKESAPGFGFGLGIERLILLMKAQEVQVPDMHELDVYVVNIGDGTDEAAMKVLQYVRHAGFSADRNFFGAKPKKQFRDANKLGADLVVTIGESELENNQITVKHMTSGKEAAYPLEKFADDFASIYQELNQK</sequence>
<dbReference type="AlphaFoldDB" id="A0AAU8UM68"/>
<evidence type="ECO:0000313" key="14">
    <source>
        <dbReference type="EMBL" id="AMC00967.1"/>
    </source>
</evidence>
<comment type="similarity">
    <text evidence="2 11">Belongs to the class-II aminoacyl-tRNA synthetase family.</text>
</comment>
<evidence type="ECO:0000313" key="15">
    <source>
        <dbReference type="Proteomes" id="UP000066986"/>
    </source>
</evidence>
<dbReference type="GO" id="GO:0006427">
    <property type="term" value="P:histidyl-tRNA aminoacylation"/>
    <property type="evidence" value="ECO:0007669"/>
    <property type="project" value="UniProtKB-UniRule"/>
</dbReference>
<evidence type="ECO:0000256" key="8">
    <source>
        <dbReference type="ARBA" id="ARBA00022917"/>
    </source>
</evidence>
<dbReference type="GeneID" id="32030292"/>
<dbReference type="PROSITE" id="PS50862">
    <property type="entry name" value="AA_TRNA_LIGASE_II"/>
    <property type="match status" value="1"/>
</dbReference>
<dbReference type="EC" id="6.1.1.21" evidence="11"/>
<dbReference type="GO" id="GO:0005524">
    <property type="term" value="F:ATP binding"/>
    <property type="evidence" value="ECO:0007669"/>
    <property type="project" value="UniProtKB-UniRule"/>
</dbReference>
<dbReference type="Gene3D" id="3.40.50.800">
    <property type="entry name" value="Anticodon-binding domain"/>
    <property type="match status" value="1"/>
</dbReference>
<evidence type="ECO:0000256" key="12">
    <source>
        <dbReference type="PIRSR" id="PIRSR001549-1"/>
    </source>
</evidence>
<dbReference type="CDD" id="cd00859">
    <property type="entry name" value="HisRS_anticodon"/>
    <property type="match status" value="1"/>
</dbReference>
<evidence type="ECO:0000256" key="11">
    <source>
        <dbReference type="HAMAP-Rule" id="MF_00127"/>
    </source>
</evidence>
<feature type="binding site" evidence="12">
    <location>
        <begin position="263"/>
        <end position="264"/>
    </location>
    <ligand>
        <name>L-histidine</name>
        <dbReference type="ChEBI" id="CHEBI:57595"/>
    </ligand>
</feature>
<keyword evidence="7 11" id="KW-0067">ATP-binding</keyword>
<dbReference type="CDD" id="cd00773">
    <property type="entry name" value="HisRS-like_core"/>
    <property type="match status" value="1"/>
</dbReference>
<dbReference type="GO" id="GO:0016740">
    <property type="term" value="F:transferase activity"/>
    <property type="evidence" value="ECO:0007669"/>
    <property type="project" value="UniProtKB-ARBA"/>
</dbReference>
<evidence type="ECO:0000256" key="1">
    <source>
        <dbReference type="ARBA" id="ARBA00004496"/>
    </source>
</evidence>
<feature type="domain" description="Aminoacyl-transfer RNA synthetases class-II family profile" evidence="13">
    <location>
        <begin position="8"/>
        <end position="328"/>
    </location>
</feature>
<dbReference type="Pfam" id="PF13393">
    <property type="entry name" value="tRNA-synt_His"/>
    <property type="match status" value="1"/>
</dbReference>
<dbReference type="PANTHER" id="PTHR43707:SF1">
    <property type="entry name" value="HISTIDINE--TRNA LIGASE, MITOCHONDRIAL-RELATED"/>
    <property type="match status" value="1"/>
</dbReference>
<reference evidence="14 15" key="1">
    <citation type="journal article" date="2016" name="Genome Announc.">
        <title>Complete Genome Sequences of Aerococcus christensenii CCUG 28831T, Aerococcus sanguinicola CCUG 43001T, Aerococcus urinae CCUG 36881T, Aerococcus urinaeequi CCUG 28094T, Aerococcus urinaehominis CCUG 42038 BT, and Aerococcus viridans CCUG 4311T.</title>
        <authorList>
            <person name="Carkaci D."/>
            <person name="Dargis R."/>
            <person name="Nielsen X.C."/>
            <person name="Skovgaard O."/>
            <person name="Fuursted K."/>
            <person name="Christensen J.J."/>
        </authorList>
    </citation>
    <scope>NUCLEOTIDE SEQUENCE [LARGE SCALE GENOMIC DNA]</scope>
    <source>
        <strain evidence="14 15">CCUG4311</strain>
    </source>
</reference>
<evidence type="ECO:0000256" key="2">
    <source>
        <dbReference type="ARBA" id="ARBA00008226"/>
    </source>
</evidence>
<protein>
    <recommendedName>
        <fullName evidence="11">Histidine--tRNA ligase</fullName>
        <ecNumber evidence="11">6.1.1.21</ecNumber>
    </recommendedName>
    <alternativeName>
        <fullName evidence="11">Histidyl-tRNA synthetase</fullName>
        <shortName evidence="11">HisRS</shortName>
    </alternativeName>
</protein>
<dbReference type="NCBIfam" id="TIGR00442">
    <property type="entry name" value="hisS"/>
    <property type="match status" value="1"/>
</dbReference>
<evidence type="ECO:0000256" key="4">
    <source>
        <dbReference type="ARBA" id="ARBA00022490"/>
    </source>
</evidence>
<evidence type="ECO:0000256" key="7">
    <source>
        <dbReference type="ARBA" id="ARBA00022840"/>
    </source>
</evidence>
<dbReference type="RefSeq" id="WP_039935729.1">
    <property type="nucleotide sequence ID" value="NZ_CP014164.1"/>
</dbReference>
<organism evidence="14 15">
    <name type="scientific">Aerococcus viridans</name>
    <dbReference type="NCBI Taxonomy" id="1377"/>
    <lineage>
        <taxon>Bacteria</taxon>
        <taxon>Bacillati</taxon>
        <taxon>Bacillota</taxon>
        <taxon>Bacilli</taxon>
        <taxon>Lactobacillales</taxon>
        <taxon>Aerococcaceae</taxon>
        <taxon>Aerococcus</taxon>
    </lineage>
</organism>
<dbReference type="InterPro" id="IPR033656">
    <property type="entry name" value="HisRS_anticodon"/>
</dbReference>
<keyword evidence="8 11" id="KW-0648">Protein biosynthesis</keyword>
<accession>A0AAU8UM68</accession>
<dbReference type="Gene3D" id="3.30.930.10">
    <property type="entry name" value="Bira Bifunctional Protein, Domain 2"/>
    <property type="match status" value="1"/>
</dbReference>
<dbReference type="GO" id="GO:0005737">
    <property type="term" value="C:cytoplasm"/>
    <property type="evidence" value="ECO:0007669"/>
    <property type="project" value="UniProtKB-SubCell"/>
</dbReference>
<feature type="binding site" evidence="12">
    <location>
        <position position="114"/>
    </location>
    <ligand>
        <name>L-histidine</name>
        <dbReference type="ChEBI" id="CHEBI:57595"/>
    </ligand>
</feature>
<feature type="binding site" evidence="12">
    <location>
        <begin position="81"/>
        <end position="83"/>
    </location>
    <ligand>
        <name>L-histidine</name>
        <dbReference type="ChEBI" id="CHEBI:57595"/>
    </ligand>
</feature>
<dbReference type="SUPFAM" id="SSF52954">
    <property type="entry name" value="Class II aaRS ABD-related"/>
    <property type="match status" value="1"/>
</dbReference>
<dbReference type="PIRSF" id="PIRSF001549">
    <property type="entry name" value="His-tRNA_synth"/>
    <property type="match status" value="1"/>
</dbReference>
<dbReference type="InterPro" id="IPR045864">
    <property type="entry name" value="aa-tRNA-synth_II/BPL/LPL"/>
</dbReference>
<comment type="subcellular location">
    <subcellularLocation>
        <location evidence="1 11">Cytoplasm</location>
    </subcellularLocation>
</comment>
<evidence type="ECO:0000256" key="9">
    <source>
        <dbReference type="ARBA" id="ARBA00023146"/>
    </source>
</evidence>
<evidence type="ECO:0000256" key="5">
    <source>
        <dbReference type="ARBA" id="ARBA00022598"/>
    </source>
</evidence>
<dbReference type="InterPro" id="IPR036621">
    <property type="entry name" value="Anticodon-bd_dom_sf"/>
</dbReference>
<dbReference type="KEGG" id="avs:AWM76_05110"/>
<comment type="catalytic activity">
    <reaction evidence="10 11">
        <text>tRNA(His) + L-histidine + ATP = L-histidyl-tRNA(His) + AMP + diphosphate + H(+)</text>
        <dbReference type="Rhea" id="RHEA:17313"/>
        <dbReference type="Rhea" id="RHEA-COMP:9665"/>
        <dbReference type="Rhea" id="RHEA-COMP:9689"/>
        <dbReference type="ChEBI" id="CHEBI:15378"/>
        <dbReference type="ChEBI" id="CHEBI:30616"/>
        <dbReference type="ChEBI" id="CHEBI:33019"/>
        <dbReference type="ChEBI" id="CHEBI:57595"/>
        <dbReference type="ChEBI" id="CHEBI:78442"/>
        <dbReference type="ChEBI" id="CHEBI:78527"/>
        <dbReference type="ChEBI" id="CHEBI:456215"/>
        <dbReference type="EC" id="6.1.1.21"/>
    </reaction>
</comment>
<reference evidence="15" key="2">
    <citation type="submission" date="2016-01" db="EMBL/GenBank/DDBJ databases">
        <title>Six Aerococcus type strain genome sequencing and assembly using PacBio and Illumina Hiseq.</title>
        <authorList>
            <person name="Carkaci D."/>
            <person name="Dargis R."/>
            <person name="Nielsen X.C."/>
            <person name="Skovgaard O."/>
            <person name="Fuursted K."/>
            <person name="Christensen J.J."/>
        </authorList>
    </citation>
    <scope>NUCLEOTIDE SEQUENCE [LARGE SCALE GENOMIC DNA]</scope>
    <source>
        <strain evidence="15">CCUG4311</strain>
    </source>
</reference>
<dbReference type="InterPro" id="IPR015807">
    <property type="entry name" value="His-tRNA-ligase"/>
</dbReference>
<evidence type="ECO:0000256" key="10">
    <source>
        <dbReference type="ARBA" id="ARBA00047639"/>
    </source>
</evidence>
<evidence type="ECO:0000256" key="6">
    <source>
        <dbReference type="ARBA" id="ARBA00022741"/>
    </source>
</evidence>
<evidence type="ECO:0000259" key="13">
    <source>
        <dbReference type="PROSITE" id="PS50862"/>
    </source>
</evidence>
<dbReference type="InterPro" id="IPR004154">
    <property type="entry name" value="Anticodon-bd"/>
</dbReference>
<feature type="binding site" evidence="12">
    <location>
        <position position="128"/>
    </location>
    <ligand>
        <name>L-histidine</name>
        <dbReference type="ChEBI" id="CHEBI:57595"/>
    </ligand>
</feature>
<keyword evidence="9 11" id="KW-0030">Aminoacyl-tRNA synthetase</keyword>
<name>A0AAU8UM68_9LACT</name>
<dbReference type="InterPro" id="IPR006195">
    <property type="entry name" value="aa-tRNA-synth_II"/>
</dbReference>
<dbReference type="Pfam" id="PF03129">
    <property type="entry name" value="HGTP_anticodon"/>
    <property type="match status" value="1"/>
</dbReference>
<keyword evidence="6 11" id="KW-0547">Nucleotide-binding</keyword>
<dbReference type="SUPFAM" id="SSF55681">
    <property type="entry name" value="Class II aaRS and biotin synthetases"/>
    <property type="match status" value="1"/>
</dbReference>
<proteinExistence type="inferred from homology"/>
<dbReference type="EMBL" id="CP014164">
    <property type="protein sequence ID" value="AMC00967.1"/>
    <property type="molecule type" value="Genomic_DNA"/>
</dbReference>
<evidence type="ECO:0000256" key="3">
    <source>
        <dbReference type="ARBA" id="ARBA00011738"/>
    </source>
</evidence>
<feature type="binding site" evidence="12">
    <location>
        <position position="132"/>
    </location>
    <ligand>
        <name>L-histidine</name>
        <dbReference type="ChEBI" id="CHEBI:57595"/>
    </ligand>
</feature>
<dbReference type="InterPro" id="IPR041715">
    <property type="entry name" value="HisRS-like_core"/>
</dbReference>
<dbReference type="Proteomes" id="UP000066986">
    <property type="component" value="Chromosome"/>
</dbReference>